<feature type="compositionally biased region" description="Basic and acidic residues" evidence="1">
    <location>
        <begin position="1"/>
        <end position="12"/>
    </location>
</feature>
<reference evidence="3 4" key="1">
    <citation type="submission" date="2019-07" db="EMBL/GenBank/DDBJ databases">
        <title>Whole genome shotgun sequence of Skermanella aerolata NBRC 106429.</title>
        <authorList>
            <person name="Hosoyama A."/>
            <person name="Uohara A."/>
            <person name="Ohji S."/>
            <person name="Ichikawa N."/>
        </authorList>
    </citation>
    <scope>NUCLEOTIDE SEQUENCE [LARGE SCALE GENOMIC DNA]</scope>
    <source>
        <strain evidence="3 4">NBRC 106429</strain>
    </source>
</reference>
<keyword evidence="4" id="KW-1185">Reference proteome</keyword>
<dbReference type="OrthoDB" id="5769716at2"/>
<evidence type="ECO:0000256" key="1">
    <source>
        <dbReference type="SAM" id="MobiDB-lite"/>
    </source>
</evidence>
<dbReference type="SMART" id="SM00387">
    <property type="entry name" value="HATPase_c"/>
    <property type="match status" value="1"/>
</dbReference>
<feature type="region of interest" description="Disordered" evidence="1">
    <location>
        <begin position="1"/>
        <end position="25"/>
    </location>
</feature>
<accession>A0A512DIA3</accession>
<comment type="caution">
    <text evidence="3">The sequence shown here is derived from an EMBL/GenBank/DDBJ whole genome shotgun (WGS) entry which is preliminary data.</text>
</comment>
<feature type="domain" description="Histidine kinase/HSP90-like ATPase" evidence="2">
    <location>
        <begin position="47"/>
        <end position="147"/>
    </location>
</feature>
<evidence type="ECO:0000313" key="4">
    <source>
        <dbReference type="Proteomes" id="UP000321523"/>
    </source>
</evidence>
<dbReference type="Pfam" id="PF02518">
    <property type="entry name" value="HATPase_c"/>
    <property type="match status" value="1"/>
</dbReference>
<protein>
    <submittedName>
        <fullName evidence="3">Anti-sigma regulatory factor</fullName>
    </submittedName>
</protein>
<evidence type="ECO:0000259" key="2">
    <source>
        <dbReference type="SMART" id="SM00387"/>
    </source>
</evidence>
<dbReference type="InterPro" id="IPR003594">
    <property type="entry name" value="HATPase_dom"/>
</dbReference>
<dbReference type="Proteomes" id="UP000321523">
    <property type="component" value="Unassembled WGS sequence"/>
</dbReference>
<evidence type="ECO:0000313" key="3">
    <source>
        <dbReference type="EMBL" id="GEO36211.1"/>
    </source>
</evidence>
<dbReference type="EMBL" id="BJYZ01000002">
    <property type="protein sequence ID" value="GEO36211.1"/>
    <property type="molecule type" value="Genomic_DNA"/>
</dbReference>
<proteinExistence type="predicted"/>
<name>A0A512DIA3_9PROT</name>
<dbReference type="SUPFAM" id="SSF55874">
    <property type="entry name" value="ATPase domain of HSP90 chaperone/DNA topoisomerase II/histidine kinase"/>
    <property type="match status" value="1"/>
</dbReference>
<dbReference type="AlphaFoldDB" id="A0A512DIA3"/>
<organism evidence="3 4">
    <name type="scientific">Skermanella aerolata</name>
    <dbReference type="NCBI Taxonomy" id="393310"/>
    <lineage>
        <taxon>Bacteria</taxon>
        <taxon>Pseudomonadati</taxon>
        <taxon>Pseudomonadota</taxon>
        <taxon>Alphaproteobacteria</taxon>
        <taxon>Rhodospirillales</taxon>
        <taxon>Azospirillaceae</taxon>
        <taxon>Skermanella</taxon>
    </lineage>
</organism>
<dbReference type="Gene3D" id="3.30.565.10">
    <property type="entry name" value="Histidine kinase-like ATPase, C-terminal domain"/>
    <property type="match status" value="1"/>
</dbReference>
<gene>
    <name evidence="3" type="primary">rsbT</name>
    <name evidence="3" type="ORF">SAE02_03590</name>
</gene>
<dbReference type="RefSeq" id="WP_044425874.1">
    <property type="nucleotide sequence ID" value="NZ_BJYZ01000002.1"/>
</dbReference>
<dbReference type="InterPro" id="IPR036890">
    <property type="entry name" value="HATPase_C_sf"/>
</dbReference>
<sequence>MRPEAGRPEAGRGENSAETIPIRTGADVSRVRRSVATAMAVIGASRIETTRMVTAASELARNTLDYGGGGEVLIAVVGRMTRRKVELVFTDHGPGISDMSKALTDGYSTGGGLGLGLSGARRLCKEFEIRSVPGEGTVVKVASWTERP</sequence>